<feature type="signal peptide" evidence="3">
    <location>
        <begin position="1"/>
        <end position="23"/>
    </location>
</feature>
<dbReference type="Proteomes" id="UP001320245">
    <property type="component" value="Unassembled WGS sequence"/>
</dbReference>
<name>A0AAN9UDW5_9PEZI</name>
<evidence type="ECO:0000256" key="2">
    <source>
        <dbReference type="SAM" id="Phobius"/>
    </source>
</evidence>
<evidence type="ECO:0000256" key="1">
    <source>
        <dbReference type="SAM" id="MobiDB-lite"/>
    </source>
</evidence>
<feature type="transmembrane region" description="Helical" evidence="2">
    <location>
        <begin position="188"/>
        <end position="206"/>
    </location>
</feature>
<feature type="compositionally biased region" description="Basic and acidic residues" evidence="1">
    <location>
        <begin position="405"/>
        <end position="418"/>
    </location>
</feature>
<feature type="chain" id="PRO_5042963155" evidence="3">
    <location>
        <begin position="24"/>
        <end position="418"/>
    </location>
</feature>
<accession>A0AAN9UDW5</accession>
<proteinExistence type="predicted"/>
<evidence type="ECO:0000256" key="3">
    <source>
        <dbReference type="SAM" id="SignalP"/>
    </source>
</evidence>
<evidence type="ECO:0000313" key="4">
    <source>
        <dbReference type="EMBL" id="KAK7744852.1"/>
    </source>
</evidence>
<comment type="caution">
    <text evidence="4">The sequence shown here is derived from an EMBL/GenBank/DDBJ whole genome shotgun (WGS) entry which is preliminary data.</text>
</comment>
<sequence length="418" mass="47177">MVGAPVVFFLGGFIFALVQSVQSLGDEDTALALAFGQWYMTIPHIAIISGLLLAGNNPNILEGVCATKEQAENDHKSPFLNFGLAYPSCYKVAWQWHRGHNKLRWIEQLIHTYGHQDSPGDQSRGLRDEQEAHMGDMDDLWEQTTLSAYDWFLILFMAAFLLGVPFVLAFITAYYTPEVGLSCRSFTFTIYACAEFGQVILWLWAYTGPPGKTRRQVDAKGGYGLLGFFRSGGWLDSHGFYEPRNVDHLLDRDEPKTAPAILKGTTTKRCLNIRSWWCGLWYTSYVFFGAVATFASLGGTLMQLLGVYTADICQLTVDKWPHPYRPGVTAMISQNSAVMIRDAETYWKPCAISAIAFMTFVSFVGWWYQRRMKDLFTSLVSQVDLDKYDRADTRLSKRLGSTPGDKLDSKDERNRRGG</sequence>
<keyword evidence="2" id="KW-0812">Transmembrane</keyword>
<evidence type="ECO:0000313" key="5">
    <source>
        <dbReference type="Proteomes" id="UP001320245"/>
    </source>
</evidence>
<reference evidence="4 5" key="1">
    <citation type="journal article" date="2023" name="PLoS ONE">
        <title>Cytospora paraplurivora sp. nov. isolated from orchards with fruit tree decline syndrome in Ontario, Canada.</title>
        <authorList>
            <person name="Ilyukhin E."/>
            <person name="Nguyen H.D.T."/>
            <person name="Castle A.J."/>
            <person name="Ellouze W."/>
        </authorList>
    </citation>
    <scope>NUCLEOTIDE SEQUENCE [LARGE SCALE GENOMIC DNA]</scope>
    <source>
        <strain evidence="4 5">FDS-564</strain>
    </source>
</reference>
<keyword evidence="5" id="KW-1185">Reference proteome</keyword>
<feature type="transmembrane region" description="Helical" evidence="2">
    <location>
        <begin position="151"/>
        <end position="176"/>
    </location>
</feature>
<dbReference type="EMBL" id="JAJSPL020000009">
    <property type="protein sequence ID" value="KAK7744852.1"/>
    <property type="molecule type" value="Genomic_DNA"/>
</dbReference>
<dbReference type="AlphaFoldDB" id="A0AAN9UDW5"/>
<organism evidence="4 5">
    <name type="scientific">Cytospora paraplurivora</name>
    <dbReference type="NCBI Taxonomy" id="2898453"/>
    <lineage>
        <taxon>Eukaryota</taxon>
        <taxon>Fungi</taxon>
        <taxon>Dikarya</taxon>
        <taxon>Ascomycota</taxon>
        <taxon>Pezizomycotina</taxon>
        <taxon>Sordariomycetes</taxon>
        <taxon>Sordariomycetidae</taxon>
        <taxon>Diaporthales</taxon>
        <taxon>Cytosporaceae</taxon>
        <taxon>Cytospora</taxon>
    </lineage>
</organism>
<feature type="transmembrane region" description="Helical" evidence="2">
    <location>
        <begin position="35"/>
        <end position="54"/>
    </location>
</feature>
<feature type="transmembrane region" description="Helical" evidence="2">
    <location>
        <begin position="346"/>
        <end position="368"/>
    </location>
</feature>
<keyword evidence="2" id="KW-1133">Transmembrane helix</keyword>
<protein>
    <submittedName>
        <fullName evidence="4">Uncharacterized protein</fullName>
    </submittedName>
</protein>
<feature type="region of interest" description="Disordered" evidence="1">
    <location>
        <begin position="396"/>
        <end position="418"/>
    </location>
</feature>
<feature type="transmembrane region" description="Helical" evidence="2">
    <location>
        <begin position="276"/>
        <end position="297"/>
    </location>
</feature>
<gene>
    <name evidence="4" type="ORF">SLS53_003085</name>
</gene>
<keyword evidence="2" id="KW-0472">Membrane</keyword>
<keyword evidence="3" id="KW-0732">Signal</keyword>